<evidence type="ECO:0000256" key="5">
    <source>
        <dbReference type="ARBA" id="ARBA00053565"/>
    </source>
</evidence>
<dbReference type="FunFam" id="3.30.70.100:FF:000002">
    <property type="entry name" value="V-type proton ATPase subunit C"/>
    <property type="match status" value="1"/>
</dbReference>
<dbReference type="FunCoup" id="A0A1D2V9J0">
    <property type="interactions" value="417"/>
</dbReference>
<comment type="subunit">
    <text evidence="6">V-ATPase is a heteromultimeric enzyme composed of a peripheral catalytic V1 complex (components A to H) attached to an integral membrane V0 proton pore complex.</text>
</comment>
<dbReference type="GeneID" id="30962267"/>
<gene>
    <name evidence="7" type="ORF">ASCRUDRAFT_10585</name>
</gene>
<organism evidence="7 8">
    <name type="scientific">Ascoidea rubescens DSM 1968</name>
    <dbReference type="NCBI Taxonomy" id="1344418"/>
    <lineage>
        <taxon>Eukaryota</taxon>
        <taxon>Fungi</taxon>
        <taxon>Dikarya</taxon>
        <taxon>Ascomycota</taxon>
        <taxon>Saccharomycotina</taxon>
        <taxon>Saccharomycetes</taxon>
        <taxon>Ascoideaceae</taxon>
        <taxon>Ascoidea</taxon>
    </lineage>
</organism>
<dbReference type="Gene3D" id="3.30.70.1180">
    <property type="entry name" value="Vacuolar atp synthase subunit c, domain 1"/>
    <property type="match status" value="1"/>
</dbReference>
<dbReference type="EMBL" id="KV454495">
    <property type="protein sequence ID" value="ODV58123.1"/>
    <property type="molecule type" value="Genomic_DNA"/>
</dbReference>
<evidence type="ECO:0000256" key="2">
    <source>
        <dbReference type="ARBA" id="ARBA00022448"/>
    </source>
</evidence>
<dbReference type="InterPro" id="IPR004907">
    <property type="entry name" value="ATPase_V1-cplx_csu"/>
</dbReference>
<comment type="function">
    <text evidence="5">Subunit of the V1 complex of vacuolar(H+)-ATPase (V-ATPase), a multisubunit enzyme composed of a peripheral complex (V1) that hydrolyzes ATP and a membrane integral complex (V0) that translocates protons. V-ATPase is responsible for acidifying and maintaining the pH of intracellular compartments. Subunit C is necessary for the assembly of the catalytic sector of the enzyme and is likely to have a specific function in its catalytic activity. Reversibly leaves the enzyme after glucose depletion, causing the catalytic subcomplex V1 to detach from the V0 section.</text>
</comment>
<dbReference type="Proteomes" id="UP000095038">
    <property type="component" value="Unassembled WGS sequence"/>
</dbReference>
<dbReference type="STRING" id="1344418.A0A1D2V9J0"/>
<evidence type="ECO:0000256" key="6">
    <source>
        <dbReference type="RuleBase" id="RU364010"/>
    </source>
</evidence>
<evidence type="ECO:0000256" key="3">
    <source>
        <dbReference type="ARBA" id="ARBA00022781"/>
    </source>
</evidence>
<comment type="similarity">
    <text evidence="1 6">Belongs to the V-ATPase C subunit family.</text>
</comment>
<name>A0A1D2V9J0_9ASCO</name>
<keyword evidence="3 6" id="KW-0375">Hydrogen ion transport</keyword>
<dbReference type="SUPFAM" id="SSF118203">
    <property type="entry name" value="Vacuolar ATP synthase subunit C"/>
    <property type="match status" value="1"/>
</dbReference>
<dbReference type="PANTHER" id="PTHR10137:SF0">
    <property type="entry name" value="V-TYPE PROTON ATPASE SUBUNIT C"/>
    <property type="match status" value="1"/>
</dbReference>
<keyword evidence="2 6" id="KW-0813">Transport</keyword>
<dbReference type="CDD" id="cd14785">
    <property type="entry name" value="V-ATPase_C"/>
    <property type="match status" value="1"/>
</dbReference>
<dbReference type="OrthoDB" id="6605928at2759"/>
<sequence length="397" mass="45756">MAEPLCNFLFISLPEDSTPAGFNNLETYLEQSLVNGKSIISKFNIPSFRIGTLDSLVEESEDLGKIDSQLFASLQKINDILSTIYDNNLHLLNANKSFNNKSPIEFVESFNWNYSKYRIENKSIKELTDLISSDAFDLDNDLKSLYSSYNVAKTNLSAANRKKNGDLTVRSLHDIVGPQNFVLNSDHLSTLLIVVPKALQKDWLNSYESLSDFVVPRSSQEIFNDDDYILNNVTVFKKYIPEFLLNCREKKFIPREFNYSENLINQLKREFDQASRQEYQLKAELIRLSKTSYQYILSAWFHIKSLRVFVESILRYGLPPNFNSFLIRSSNYSNLSESKKTLIKCKNDLIKQFGYLGGNAFMKDKNGKLLKDSSLNQYASLVDTDYEPFVLLDIDLY</sequence>
<dbReference type="GO" id="GO:0046961">
    <property type="term" value="F:proton-transporting ATPase activity, rotational mechanism"/>
    <property type="evidence" value="ECO:0007669"/>
    <property type="project" value="InterPro"/>
</dbReference>
<evidence type="ECO:0000313" key="7">
    <source>
        <dbReference type="EMBL" id="ODV58123.1"/>
    </source>
</evidence>
<dbReference type="GO" id="GO:0000221">
    <property type="term" value="C:vacuolar proton-transporting V-type ATPase, V1 domain"/>
    <property type="evidence" value="ECO:0007669"/>
    <property type="project" value="EnsemblFungi"/>
</dbReference>
<evidence type="ECO:0000256" key="1">
    <source>
        <dbReference type="ARBA" id="ARBA00006138"/>
    </source>
</evidence>
<dbReference type="AlphaFoldDB" id="A0A1D2V9J0"/>
<dbReference type="InterPro" id="IPR036132">
    <property type="entry name" value="Vac_ATP_synth_c_sf"/>
</dbReference>
<dbReference type="RefSeq" id="XP_020044430.1">
    <property type="nucleotide sequence ID" value="XM_020188631.1"/>
</dbReference>
<dbReference type="InParanoid" id="A0A1D2V9J0"/>
<dbReference type="Gene3D" id="1.20.1460.10">
    <property type="entry name" value="subunit c (vma5p) of the yeast v-atpase, domain 2"/>
    <property type="match status" value="1"/>
</dbReference>
<evidence type="ECO:0000313" key="8">
    <source>
        <dbReference type="Proteomes" id="UP000095038"/>
    </source>
</evidence>
<dbReference type="Pfam" id="PF03223">
    <property type="entry name" value="V-ATPase_C"/>
    <property type="match status" value="1"/>
</dbReference>
<reference evidence="8" key="1">
    <citation type="submission" date="2016-05" db="EMBL/GenBank/DDBJ databases">
        <title>Comparative genomics of biotechnologically important yeasts.</title>
        <authorList>
            <consortium name="DOE Joint Genome Institute"/>
            <person name="Riley R."/>
            <person name="Haridas S."/>
            <person name="Wolfe K.H."/>
            <person name="Lopes M.R."/>
            <person name="Hittinger C.T."/>
            <person name="Goker M."/>
            <person name="Salamov A."/>
            <person name="Wisecaver J."/>
            <person name="Long T.M."/>
            <person name="Aerts A.L."/>
            <person name="Barry K."/>
            <person name="Choi C."/>
            <person name="Clum A."/>
            <person name="Coughlan A.Y."/>
            <person name="Deshpande S."/>
            <person name="Douglass A.P."/>
            <person name="Hanson S.J."/>
            <person name="Klenk H.-P."/>
            <person name="Labutti K."/>
            <person name="Lapidus A."/>
            <person name="Lindquist E."/>
            <person name="Lipzen A."/>
            <person name="Meier-Kolthoff J.P."/>
            <person name="Ohm R.A."/>
            <person name="Otillar R.P."/>
            <person name="Pangilinan J."/>
            <person name="Peng Y."/>
            <person name="Rokas A."/>
            <person name="Rosa C.A."/>
            <person name="Scheuner C."/>
            <person name="Sibirny A.A."/>
            <person name="Slot J.C."/>
            <person name="Stielow J.B."/>
            <person name="Sun H."/>
            <person name="Kurtzman C.P."/>
            <person name="Blackwell M."/>
            <person name="Grigoriev I.V."/>
            <person name="Jeffries T.W."/>
        </authorList>
    </citation>
    <scope>NUCLEOTIDE SEQUENCE [LARGE SCALE GENOMIC DNA]</scope>
    <source>
        <strain evidence="8">DSM 1968</strain>
    </source>
</reference>
<comment type="function">
    <text evidence="6">Subunit of the V1 complex of vacuolar(H+)-ATPase (V-ATPase), a multisubunit enzyme composed of a peripheral complex (V1) that hydrolyzes ATP and a membrane integral complex (V0) that translocates protons. V-ATPase is responsible for acidifying and maintaining the pH of intracellular compartments and in some cell types, is targeted to the plasma membrane, where it is responsible for acidifying the extracellular environment. Subunit C is necessary for the assembly of the catalytic sector of the enzyme and is likely to have a specific function in its catalytic activity.</text>
</comment>
<dbReference type="PANTHER" id="PTHR10137">
    <property type="entry name" value="V-TYPE PROTON ATPASE SUBUNIT C"/>
    <property type="match status" value="1"/>
</dbReference>
<protein>
    <recommendedName>
        <fullName evidence="6">V-type proton ATPase subunit C</fullName>
    </recommendedName>
</protein>
<dbReference type="Gene3D" id="3.30.70.100">
    <property type="match status" value="1"/>
</dbReference>
<proteinExistence type="inferred from homology"/>
<keyword evidence="4 6" id="KW-0406">Ion transport</keyword>
<accession>A0A1D2V9J0</accession>
<keyword evidence="8" id="KW-1185">Reference proteome</keyword>
<evidence type="ECO:0000256" key="4">
    <source>
        <dbReference type="ARBA" id="ARBA00023065"/>
    </source>
</evidence>